<dbReference type="PROSITE" id="PS50021">
    <property type="entry name" value="CH"/>
    <property type="match status" value="1"/>
</dbReference>
<comment type="similarity">
    <text evidence="2">Belongs to the alpha-actinin family.</text>
</comment>
<dbReference type="InterPro" id="IPR002048">
    <property type="entry name" value="EF_hand_dom"/>
</dbReference>
<dbReference type="InterPro" id="IPR018159">
    <property type="entry name" value="Spectrin/alpha-actinin"/>
</dbReference>
<keyword evidence="12" id="KW-1185">Reference proteome</keyword>
<dbReference type="FunFam" id="1.20.58.60:FF:000004">
    <property type="entry name" value="Actinin alpha 1"/>
    <property type="match status" value="1"/>
</dbReference>
<dbReference type="SMART" id="SM01184">
    <property type="entry name" value="efhand_Ca_insen"/>
    <property type="match status" value="1"/>
</dbReference>
<keyword evidence="4" id="KW-0677">Repeat</keyword>
<feature type="domain" description="Calponin-homology (CH)" evidence="9">
    <location>
        <begin position="38"/>
        <end position="142"/>
    </location>
</feature>
<dbReference type="FunFam" id="1.10.418.10:FF:000005">
    <property type="entry name" value="Actinin alpha 4"/>
    <property type="match status" value="1"/>
</dbReference>
<dbReference type="InterPro" id="IPR011992">
    <property type="entry name" value="EF-hand-dom_pair"/>
</dbReference>
<dbReference type="Pfam" id="PF00307">
    <property type="entry name" value="CH"/>
    <property type="match status" value="2"/>
</dbReference>
<evidence type="ECO:0000256" key="2">
    <source>
        <dbReference type="ARBA" id="ARBA00010255"/>
    </source>
</evidence>
<dbReference type="Pfam" id="PF00435">
    <property type="entry name" value="Spectrin"/>
    <property type="match status" value="4"/>
</dbReference>
<evidence type="ECO:0000256" key="8">
    <source>
        <dbReference type="SAM" id="Coils"/>
    </source>
</evidence>
<feature type="domain" description="EF-hand" evidence="10">
    <location>
        <begin position="731"/>
        <end position="766"/>
    </location>
</feature>
<dbReference type="SMART" id="SM00054">
    <property type="entry name" value="EFh"/>
    <property type="match status" value="2"/>
</dbReference>
<dbReference type="CDD" id="cd00051">
    <property type="entry name" value="EFh"/>
    <property type="match status" value="1"/>
</dbReference>
<evidence type="ECO:0007829" key="14">
    <source>
        <dbReference type="PeptideAtlas" id="A0A287AU97"/>
    </source>
</evidence>
<evidence type="ECO:0000256" key="7">
    <source>
        <dbReference type="ARBA" id="ARBA00043249"/>
    </source>
</evidence>
<dbReference type="Proteomes" id="UP000008227">
    <property type="component" value="Chromosome 14"/>
</dbReference>
<evidence type="ECO:0000256" key="6">
    <source>
        <dbReference type="ARBA" id="ARBA00023203"/>
    </source>
</evidence>
<dbReference type="FunFam" id="1.10.238.10:FF:000018">
    <property type="entry name" value="Actinin, alpha 1"/>
    <property type="match status" value="1"/>
</dbReference>
<dbReference type="SUPFAM" id="SSF47473">
    <property type="entry name" value="EF-hand"/>
    <property type="match status" value="1"/>
</dbReference>
<evidence type="ECO:0000313" key="13">
    <source>
        <dbReference type="VGNC" id="VGNC:85046"/>
    </source>
</evidence>
<dbReference type="VGNC" id="VGNC:85046">
    <property type="gene designation" value="ACTN2"/>
</dbReference>
<keyword evidence="8" id="KW-0175">Coiled coil</keyword>
<reference evidence="12" key="1">
    <citation type="submission" date="2009-11" db="EMBL/GenBank/DDBJ databases">
        <authorList>
            <consortium name="Porcine genome sequencing project"/>
        </authorList>
    </citation>
    <scope>NUCLEOTIDE SEQUENCE [LARGE SCALE GENOMIC DNA]</scope>
    <source>
        <strain evidence="12">Duroc</strain>
    </source>
</reference>
<reference evidence="11" key="2">
    <citation type="journal article" date="2020" name="Gigascience">
        <title>An improved pig reference genome sequence to enable pig genetics and genomics research.</title>
        <authorList>
            <person name="Warr A."/>
            <person name="Affara N."/>
            <person name="Aken B."/>
            <person name="Beiki H."/>
            <person name="Bickhart D.M."/>
            <person name="Billis K."/>
            <person name="Chow W."/>
            <person name="Eory L."/>
            <person name="Finlayson H.A."/>
            <person name="Flicek P."/>
            <person name="Giron C.G."/>
            <person name="Griffin D.K."/>
            <person name="Hall R."/>
            <person name="Hannum G."/>
            <person name="Hourlier T."/>
            <person name="Howe K."/>
            <person name="Hume D.A."/>
            <person name="Izuogu O."/>
            <person name="Kim K."/>
            <person name="Koren S."/>
            <person name="Liu H."/>
            <person name="Manchanda N."/>
            <person name="Martin F.J."/>
            <person name="Nonneman D.J."/>
            <person name="O'Connor R.E."/>
            <person name="Phillippy A.M."/>
            <person name="Rohrer G.A."/>
            <person name="Rosen B.D."/>
            <person name="Rund L.A."/>
            <person name="Sargent C.A."/>
            <person name="Schook L.B."/>
            <person name="Schroeder S.G."/>
            <person name="Schwartz A.S."/>
            <person name="Skinner B.M."/>
            <person name="Talbot R."/>
            <person name="Tseng E."/>
            <person name="Tuggle C.K."/>
            <person name="Watson M."/>
            <person name="Smith T.P.L."/>
            <person name="Archibald A.L."/>
        </authorList>
    </citation>
    <scope>NUCLEOTIDE SEQUENCE [LARGE SCALE GENOMIC DNA]</scope>
    <source>
        <strain evidence="11">Duroc</strain>
    </source>
</reference>
<dbReference type="ExpressionAtlas" id="A0A287AU97">
    <property type="expression patterns" value="baseline and differential"/>
</dbReference>
<dbReference type="CDD" id="cd21214">
    <property type="entry name" value="CH_ACTN_rpt1"/>
    <property type="match status" value="1"/>
</dbReference>
<dbReference type="FunFam" id="1.20.58.60:FF:000002">
    <property type="entry name" value="Actinin, alpha 1"/>
    <property type="match status" value="1"/>
</dbReference>
<dbReference type="Pfam" id="PF08726">
    <property type="entry name" value="EFhand_Ca_insen"/>
    <property type="match status" value="1"/>
</dbReference>
<feature type="coiled-coil region" evidence="8">
    <location>
        <begin position="649"/>
        <end position="683"/>
    </location>
</feature>
<feature type="domain" description="EF-hand" evidence="10">
    <location>
        <begin position="767"/>
        <end position="802"/>
    </location>
</feature>
<organism evidence="11 12">
    <name type="scientific">Sus scrofa</name>
    <name type="common">Pig</name>
    <dbReference type="NCBI Taxonomy" id="9823"/>
    <lineage>
        <taxon>Eukaryota</taxon>
        <taxon>Metazoa</taxon>
        <taxon>Chordata</taxon>
        <taxon>Craniata</taxon>
        <taxon>Vertebrata</taxon>
        <taxon>Euteleostomi</taxon>
        <taxon>Mammalia</taxon>
        <taxon>Eutheria</taxon>
        <taxon>Laurasiatheria</taxon>
        <taxon>Artiodactyla</taxon>
        <taxon>Suina</taxon>
        <taxon>Suidae</taxon>
        <taxon>Sus</taxon>
    </lineage>
</organism>
<dbReference type="PROSITE" id="PS50222">
    <property type="entry name" value="EF_HAND_2"/>
    <property type="match status" value="2"/>
</dbReference>
<dbReference type="Bgee" id="ENSSSCG00000010144">
    <property type="expression patterns" value="Expressed in psoas major muscle and 40 other cell types or tissues"/>
</dbReference>
<dbReference type="InterPro" id="IPR001715">
    <property type="entry name" value="CH_dom"/>
</dbReference>
<keyword evidence="6" id="KW-0009">Actin-binding</keyword>
<dbReference type="Pfam" id="PF13499">
    <property type="entry name" value="EF-hand_7"/>
    <property type="match status" value="1"/>
</dbReference>
<sequence length="872" mass="101148">MNQVEPGVQYNYVYEDDEYMIQEEEWDRDLLLDPAWEKQQRKTFTAWCNSHLRKAGTQIENIEEDFRNGLKLMLLLEVISGERLPKPDRGKMRFHKIANVNKALDYIASKGVKLVSIGAEEIVDGNVKMTLGMIWTIILRFAIQDISVEETSAKEGLLLWCQRKTAPYRNVNIQNFHTSPIQNYFKKLVLLFLMQDDPIGNINLAMEIAEKHLDIPKMLDAEDIVNTPKPDERAIMTYVSCFYHAFAGAEQAETAANRICKVLAVNQENERLMEEYERLASELLEWIRRTIPWLENRTPEKTMQAMQKKLEDFRDYRRKHKPPKVQEKCQLEINFNTLQTKLRISNRPAFMPSEGKMVSDIAGAWQRLEQAEKGYEEWLLNEIRRLERVEHLAEKFRQKASTHETWAYGKEQILLQKDYESASLTEVRALLRKHEAFESDLAAHQDRVEQIAAIAQELNELDYHDAVNVNDRCQKICDQWDRLGTLTQKRREALERTEKLLETIDQLHLEFAKRAAPFNNWMEGAMEDLQDMFIVHSIEEIQSLITAHEQFKATLPEADGERQSILAIQNEVEKVIQSYNIRISSSNPYSTVTVDDIRAKWDKVKQLVPIRDQSLQEELFAAQANAIGPWIQNKMEEIARSSIQITGALEDQMNQLKQYEHNIINYKNNIDKLEGDHQLIQEALVFDNKHTNYTMEHIRVGWELLLTTIARTINEVETQILTRDAKGITQEQMNEFRASFNHFDRRKNGLMDHEDFRACLISMGYDLGEAEFARIMTLVDPNGQGTVTFQSFIDFMTRETADTDTAEQVIASFRILASDKPYILAEELRRELPPDQAQYCIKRMPAYSGPGSVPGALDYTAFSSALYGESDL</sequence>
<name>A0A287AU97_PIG</name>
<dbReference type="GO" id="GO:0003779">
    <property type="term" value="F:actin binding"/>
    <property type="evidence" value="ECO:0007669"/>
    <property type="project" value="UniProtKB-KW"/>
</dbReference>
<feature type="coiled-coil region" evidence="8">
    <location>
        <begin position="427"/>
        <end position="461"/>
    </location>
</feature>
<dbReference type="PROSITE" id="PS00020">
    <property type="entry name" value="ACTININ_2"/>
    <property type="match status" value="1"/>
</dbReference>
<keyword evidence="5" id="KW-0106">Calcium</keyword>
<dbReference type="Ensembl" id="ENSSSCT00000037537.3">
    <property type="protein sequence ID" value="ENSSSCP00000047684.3"/>
    <property type="gene ID" value="ENSSSCG00000010144.5"/>
</dbReference>
<feature type="coiled-coil region" evidence="8">
    <location>
        <begin position="262"/>
        <end position="289"/>
    </location>
</feature>
<evidence type="ECO:0000256" key="3">
    <source>
        <dbReference type="ARBA" id="ARBA00022723"/>
    </source>
</evidence>
<keyword evidence="14" id="KW-1267">Proteomics identification</keyword>
<keyword evidence="3" id="KW-0479">Metal-binding</keyword>
<dbReference type="InterPro" id="IPR014837">
    <property type="entry name" value="EF-hand_Ca_insen"/>
</dbReference>
<dbReference type="CDD" id="cd00176">
    <property type="entry name" value="SPEC"/>
    <property type="match status" value="1"/>
</dbReference>
<dbReference type="SUPFAM" id="SSF47576">
    <property type="entry name" value="Calponin-homology domain, CH-domain"/>
    <property type="match status" value="1"/>
</dbReference>
<dbReference type="SUPFAM" id="SSF46966">
    <property type="entry name" value="Spectrin repeat"/>
    <property type="match status" value="4"/>
</dbReference>
<evidence type="ECO:0000256" key="1">
    <source>
        <dbReference type="ARBA" id="ARBA00004216"/>
    </source>
</evidence>
<dbReference type="FunFam" id="1.10.238.10:FF:000004">
    <property type="entry name" value="Actinin alpha 1"/>
    <property type="match status" value="1"/>
</dbReference>
<dbReference type="InterPro" id="IPR001589">
    <property type="entry name" value="Actinin_actin-bd_CS"/>
</dbReference>
<dbReference type="Gene3D" id="1.20.58.60">
    <property type="match status" value="4"/>
</dbReference>
<evidence type="ECO:0000256" key="5">
    <source>
        <dbReference type="ARBA" id="ARBA00022837"/>
    </source>
</evidence>
<reference evidence="11" key="4">
    <citation type="submission" date="2025-09" db="UniProtKB">
        <authorList>
            <consortium name="Ensembl"/>
        </authorList>
    </citation>
    <scope>IDENTIFICATION</scope>
</reference>
<accession>A0A287AU97</accession>
<evidence type="ECO:0000313" key="12">
    <source>
        <dbReference type="Proteomes" id="UP000008227"/>
    </source>
</evidence>
<dbReference type="SMART" id="SM00033">
    <property type="entry name" value="CH"/>
    <property type="match status" value="2"/>
</dbReference>
<dbReference type="InterPro" id="IPR002017">
    <property type="entry name" value="Spectrin_repeat"/>
</dbReference>
<evidence type="ECO:0000259" key="9">
    <source>
        <dbReference type="PROSITE" id="PS50021"/>
    </source>
</evidence>
<dbReference type="Gene3D" id="1.10.418.10">
    <property type="entry name" value="Calponin-like domain"/>
    <property type="match status" value="2"/>
</dbReference>
<reference evidence="11" key="3">
    <citation type="submission" date="2025-08" db="UniProtKB">
        <authorList>
            <consortium name="Ensembl"/>
        </authorList>
    </citation>
    <scope>IDENTIFICATION</scope>
</reference>
<evidence type="ECO:0000259" key="10">
    <source>
        <dbReference type="PROSITE" id="PS50222"/>
    </source>
</evidence>
<dbReference type="InterPro" id="IPR036872">
    <property type="entry name" value="CH_dom_sf"/>
</dbReference>
<evidence type="ECO:0000313" key="11">
    <source>
        <dbReference type="Ensembl" id="ENSSSCP00000047684.3"/>
    </source>
</evidence>
<proteinExistence type="evidence at protein level"/>
<dbReference type="PROSITE" id="PS00019">
    <property type="entry name" value="ACTININ_1"/>
    <property type="match status" value="1"/>
</dbReference>
<comment type="subcellular location">
    <subcellularLocation>
        <location evidence="1">Cytoplasm</location>
        <location evidence="1">Myofibril</location>
        <location evidence="1">Sarcomere</location>
        <location evidence="1">Z line</location>
    </subcellularLocation>
</comment>
<protein>
    <recommendedName>
        <fullName evidence="7">F-actin cross-linking protein</fullName>
    </recommendedName>
</protein>
<dbReference type="SMART" id="SM00150">
    <property type="entry name" value="SPEC"/>
    <property type="match status" value="3"/>
</dbReference>
<dbReference type="AlphaFoldDB" id="A0A287AU97"/>
<dbReference type="Gene3D" id="1.10.238.10">
    <property type="entry name" value="EF-hand"/>
    <property type="match status" value="2"/>
</dbReference>
<gene>
    <name evidence="11 13" type="primary">ACTN2</name>
</gene>
<evidence type="ECO:0000256" key="4">
    <source>
        <dbReference type="ARBA" id="ARBA00022737"/>
    </source>
</evidence>
<dbReference type="GO" id="GO:0005509">
    <property type="term" value="F:calcium ion binding"/>
    <property type="evidence" value="ECO:0007669"/>
    <property type="project" value="InterPro"/>
</dbReference>
<dbReference type="GO" id="GO:0030018">
    <property type="term" value="C:Z disc"/>
    <property type="evidence" value="ECO:0007669"/>
    <property type="project" value="UniProtKB-SubCell"/>
</dbReference>
<dbReference type="PANTHER" id="PTHR11915">
    <property type="entry name" value="SPECTRIN/FILAMIN RELATED CYTOSKELETAL PROTEIN"/>
    <property type="match status" value="1"/>
</dbReference>
<dbReference type="FunFam" id="1.20.58.60:FF:000005">
    <property type="entry name" value="Actinin alpha 1"/>
    <property type="match status" value="1"/>
</dbReference>
<dbReference type="GeneTree" id="ENSGT00940000153968"/>